<evidence type="ECO:0000256" key="1">
    <source>
        <dbReference type="SAM" id="MobiDB-lite"/>
    </source>
</evidence>
<feature type="region of interest" description="Disordered" evidence="1">
    <location>
        <begin position="54"/>
        <end position="84"/>
    </location>
</feature>
<organism evidence="2 3">
    <name type="scientific">Elysia marginata</name>
    <dbReference type="NCBI Taxonomy" id="1093978"/>
    <lineage>
        <taxon>Eukaryota</taxon>
        <taxon>Metazoa</taxon>
        <taxon>Spiralia</taxon>
        <taxon>Lophotrochozoa</taxon>
        <taxon>Mollusca</taxon>
        <taxon>Gastropoda</taxon>
        <taxon>Heterobranchia</taxon>
        <taxon>Euthyneura</taxon>
        <taxon>Panpulmonata</taxon>
        <taxon>Sacoglossa</taxon>
        <taxon>Placobranchoidea</taxon>
        <taxon>Plakobranchidae</taxon>
        <taxon>Elysia</taxon>
    </lineage>
</organism>
<evidence type="ECO:0000313" key="3">
    <source>
        <dbReference type="Proteomes" id="UP000762676"/>
    </source>
</evidence>
<name>A0AAV4HJE3_9GAST</name>
<comment type="caution">
    <text evidence="2">The sequence shown here is derived from an EMBL/GenBank/DDBJ whole genome shotgun (WGS) entry which is preliminary data.</text>
</comment>
<evidence type="ECO:0000313" key="2">
    <source>
        <dbReference type="EMBL" id="GFR97502.1"/>
    </source>
</evidence>
<dbReference type="Proteomes" id="UP000762676">
    <property type="component" value="Unassembled WGS sequence"/>
</dbReference>
<sequence length="129" mass="13630">MMDPQLVFASIPVGWRGRINTASSQWYNTHTHSAGLAQAAAASVLAPLALGPLAFPGRQAGRKGSRGASEGRREENSPTIQDGAWLPDLSRACCRVSEQTPGGSQAPVPPCSRHAWSEVVLPPPLLQPL</sequence>
<gene>
    <name evidence="2" type="ORF">ElyMa_006326100</name>
</gene>
<protein>
    <submittedName>
        <fullName evidence="2">Uncharacterized protein</fullName>
    </submittedName>
</protein>
<keyword evidence="3" id="KW-1185">Reference proteome</keyword>
<accession>A0AAV4HJE3</accession>
<reference evidence="2 3" key="1">
    <citation type="journal article" date="2021" name="Elife">
        <title>Chloroplast acquisition without the gene transfer in kleptoplastic sea slugs, Plakobranchus ocellatus.</title>
        <authorList>
            <person name="Maeda T."/>
            <person name="Takahashi S."/>
            <person name="Yoshida T."/>
            <person name="Shimamura S."/>
            <person name="Takaki Y."/>
            <person name="Nagai Y."/>
            <person name="Toyoda A."/>
            <person name="Suzuki Y."/>
            <person name="Arimoto A."/>
            <person name="Ishii H."/>
            <person name="Satoh N."/>
            <person name="Nishiyama T."/>
            <person name="Hasebe M."/>
            <person name="Maruyama T."/>
            <person name="Minagawa J."/>
            <person name="Obokata J."/>
            <person name="Shigenobu S."/>
        </authorList>
    </citation>
    <scope>NUCLEOTIDE SEQUENCE [LARGE SCALE GENOMIC DNA]</scope>
</reference>
<dbReference type="AlphaFoldDB" id="A0AAV4HJE3"/>
<dbReference type="EMBL" id="BMAT01012700">
    <property type="protein sequence ID" value="GFR97502.1"/>
    <property type="molecule type" value="Genomic_DNA"/>
</dbReference>
<proteinExistence type="predicted"/>